<gene>
    <name evidence="2" type="ORF">B0H17DRAFT_1147187</name>
</gene>
<evidence type="ECO:0000313" key="3">
    <source>
        <dbReference type="Proteomes" id="UP001221757"/>
    </source>
</evidence>
<protein>
    <submittedName>
        <fullName evidence="2">Uncharacterized protein</fullName>
    </submittedName>
</protein>
<feature type="compositionally biased region" description="Low complexity" evidence="1">
    <location>
        <begin position="295"/>
        <end position="321"/>
    </location>
</feature>
<dbReference type="Proteomes" id="UP001221757">
    <property type="component" value="Unassembled WGS sequence"/>
</dbReference>
<proteinExistence type="predicted"/>
<feature type="region of interest" description="Disordered" evidence="1">
    <location>
        <begin position="150"/>
        <end position="239"/>
    </location>
</feature>
<feature type="compositionally biased region" description="Pro residues" evidence="1">
    <location>
        <begin position="1"/>
        <end position="14"/>
    </location>
</feature>
<feature type="region of interest" description="Disordered" evidence="1">
    <location>
        <begin position="1"/>
        <end position="21"/>
    </location>
</feature>
<feature type="region of interest" description="Disordered" evidence="1">
    <location>
        <begin position="890"/>
        <end position="1178"/>
    </location>
</feature>
<evidence type="ECO:0000313" key="2">
    <source>
        <dbReference type="EMBL" id="KAJ7652996.1"/>
    </source>
</evidence>
<feature type="compositionally biased region" description="Pro residues" evidence="1">
    <location>
        <begin position="1161"/>
        <end position="1176"/>
    </location>
</feature>
<feature type="region of interest" description="Disordered" evidence="1">
    <location>
        <begin position="424"/>
        <end position="475"/>
    </location>
</feature>
<evidence type="ECO:0000256" key="1">
    <source>
        <dbReference type="SAM" id="MobiDB-lite"/>
    </source>
</evidence>
<feature type="compositionally biased region" description="Polar residues" evidence="1">
    <location>
        <begin position="214"/>
        <end position="224"/>
    </location>
</feature>
<feature type="compositionally biased region" description="Low complexity" evidence="1">
    <location>
        <begin position="269"/>
        <end position="288"/>
    </location>
</feature>
<comment type="caution">
    <text evidence="2">The sequence shown here is derived from an EMBL/GenBank/DDBJ whole genome shotgun (WGS) entry which is preliminary data.</text>
</comment>
<organism evidence="2 3">
    <name type="scientific">Mycena rosella</name>
    <name type="common">Pink bonnet</name>
    <name type="synonym">Agaricus rosellus</name>
    <dbReference type="NCBI Taxonomy" id="1033263"/>
    <lineage>
        <taxon>Eukaryota</taxon>
        <taxon>Fungi</taxon>
        <taxon>Dikarya</taxon>
        <taxon>Basidiomycota</taxon>
        <taxon>Agaricomycotina</taxon>
        <taxon>Agaricomycetes</taxon>
        <taxon>Agaricomycetidae</taxon>
        <taxon>Agaricales</taxon>
        <taxon>Marasmiineae</taxon>
        <taxon>Mycenaceae</taxon>
        <taxon>Mycena</taxon>
    </lineage>
</organism>
<accession>A0AAD7G421</accession>
<feature type="compositionally biased region" description="Pro residues" evidence="1">
    <location>
        <begin position="427"/>
        <end position="457"/>
    </location>
</feature>
<feature type="region of interest" description="Disordered" evidence="1">
    <location>
        <begin position="266"/>
        <end position="345"/>
    </location>
</feature>
<feature type="compositionally biased region" description="Basic residues" evidence="1">
    <location>
        <begin position="997"/>
        <end position="1006"/>
    </location>
</feature>
<sequence length="1212" mass="129513">MEAPRTPPPNPPNPADLFNTPSYLNPFSFSTPLSERAYADLTPLRSDASPRLDSSLYVSDDFGDSDDSLMAALDILDPHHPLNLSMPNMQCLEEEAGMEQDDMSVSSENRAESDVPEASDAQYFCAQSAALTAAALRMQLGFQQQHGYMAEQAADAHNEHAPPSRNDQAPHDAADSDDDTEINKLASSQPPTPAHPASRLAPVPNFPKTPLQDPLSSPEDSLQQVGGGREAMPPEVYPPTRLRATLKPSAHASPLSLEAGLRHRHDAEAAATASAGPSSATETMLPTTTAPPAPSTATTSATAFSAGTSTRIGPPARQKPQGKPPPPAPPASMGPPHLPPAKKRKNVANLFQTGPALPSLTQFGDRHAPAHAPKPPVAMRRVADSANVFQTDSVQLPPPEADCFSPQSHGGSIQTFLEVAGFEDHILPPPSPKSIPPPPPAPLSVPLPPPPPPPSSTLPPASIRGTDTGEGEDTIDKDAEDGVAAAFLSDGGDPPRGRPSAATKEALENCYKQVLDVLDATCKQTGFSSKRLLDSFLLHIHSDKTCSSNERNRYQRYANRNAATRITEHRRIDESYTWTGDDDDLPLALLVDELHWTYKVFQQQYKDRHKCMCFFKDAETLEALEREEMLAQRQKAFNKATRTLKKTLLSSLKFDEEDLLGVAKTIAFTATADQLEGVDLKICSAATASATSAASSASIAASLASAPTSLAPKIESGIKPDLDKRVRVAERGAANTKSVHQVRELMAAAVVEDIGVDFFRKLPPVNGFAWTRLDKVLSGNRIRILGYPSNIRLPAQFPPDKGSSRLSQARDTWWMGSAYEGCASSDTTYSAGDIVVYSHDYGRILPAGGLDAPAVVTYWRSSGDAQVPCMTGDQQIIHVRFDLDALKGPLLTSSPHEEKAVQKKSTAASKRSAKSVKGKGKGKMEEEEVEEVPMPPCPHPRTAVQEGSRAASQEGGGSPKIPEGKTAAVVPPHGALKRPKSPTREASDGKASPSPRVRPRVRKRLQLRIPNSDAPIMKGKKRQSPADNNKKPTRRVKLAPPEASCDVPVKSVEPNPIEFDGDSSARALPTVIPCLRTANPPDRGSTGAPCTRMQSHVEVPPSAADPHRLGTSGAAMQAAKDQRKDQCKRRLHSNAIAGPSGQKHQPSRAPSTERQRQRSPVPSPPSIIAPPAPPPAAAADPLAVLQALANFSLEQIMATFATLRDAAAPAGN</sequence>
<feature type="region of interest" description="Disordered" evidence="1">
    <location>
        <begin position="97"/>
        <end position="116"/>
    </location>
</feature>
<dbReference type="EMBL" id="JARKIE010000339">
    <property type="protein sequence ID" value="KAJ7652996.1"/>
    <property type="molecule type" value="Genomic_DNA"/>
</dbReference>
<reference evidence="2" key="1">
    <citation type="submission" date="2023-03" db="EMBL/GenBank/DDBJ databases">
        <title>Massive genome expansion in bonnet fungi (Mycena s.s.) driven by repeated elements and novel gene families across ecological guilds.</title>
        <authorList>
            <consortium name="Lawrence Berkeley National Laboratory"/>
            <person name="Harder C.B."/>
            <person name="Miyauchi S."/>
            <person name="Viragh M."/>
            <person name="Kuo A."/>
            <person name="Thoen E."/>
            <person name="Andreopoulos B."/>
            <person name="Lu D."/>
            <person name="Skrede I."/>
            <person name="Drula E."/>
            <person name="Henrissat B."/>
            <person name="Morin E."/>
            <person name="Kohler A."/>
            <person name="Barry K."/>
            <person name="LaButti K."/>
            <person name="Morin E."/>
            <person name="Salamov A."/>
            <person name="Lipzen A."/>
            <person name="Mereny Z."/>
            <person name="Hegedus B."/>
            <person name="Baldrian P."/>
            <person name="Stursova M."/>
            <person name="Weitz H."/>
            <person name="Taylor A."/>
            <person name="Grigoriev I.V."/>
            <person name="Nagy L.G."/>
            <person name="Martin F."/>
            <person name="Kauserud H."/>
        </authorList>
    </citation>
    <scope>NUCLEOTIDE SEQUENCE</scope>
    <source>
        <strain evidence="2">CBHHK067</strain>
    </source>
</reference>
<keyword evidence="3" id="KW-1185">Reference proteome</keyword>
<feature type="compositionally biased region" description="Basic residues" evidence="1">
    <location>
        <begin position="911"/>
        <end position="921"/>
    </location>
</feature>
<feature type="region of interest" description="Disordered" evidence="1">
    <location>
        <begin position="355"/>
        <end position="374"/>
    </location>
</feature>
<feature type="compositionally biased region" description="Pro residues" evidence="1">
    <location>
        <begin position="322"/>
        <end position="339"/>
    </location>
</feature>
<feature type="compositionally biased region" description="Basic and acidic residues" evidence="1">
    <location>
        <begin position="154"/>
        <end position="174"/>
    </location>
</feature>
<dbReference type="AlphaFoldDB" id="A0AAD7G421"/>
<name>A0AAD7G421_MYCRO</name>